<sequence length="351" mass="38773">MFSAALRYKPSTVYPIPLRTRDPPICQVIFGEETEKTCAWSTSAATPNVHGPTFHNSMTIPKPSGQVGSPGRGGYNLKAALGWQNSLYIGLQKFIKGRIQHYTKEKSLVKGLTITKQNPDMIRLIQHELLLYDHCLYNNLSFIFSTMPRAPIHRDSTRATRRWLSLMSSDPTVLSKLVSYTPRTPRLSQPSNTKQPYTGITASPELQQQPTFIGGPGGGSVTSSSCATPSQLFAAVPPTFPAVSTQHDPSTPVPIPKPAKASSGNLPTMLKISGEIFAAVKDTLHTLAKDYLTISLPLKDQQEDILKDLMAQASQKHPFLSDYEESWVTYEILRRFLKNSSSRAKKRGQGM</sequence>
<accession>A0A067SBF5</accession>
<organism evidence="1 2">
    <name type="scientific">Galerina marginata (strain CBS 339.88)</name>
    <dbReference type="NCBI Taxonomy" id="685588"/>
    <lineage>
        <taxon>Eukaryota</taxon>
        <taxon>Fungi</taxon>
        <taxon>Dikarya</taxon>
        <taxon>Basidiomycota</taxon>
        <taxon>Agaricomycotina</taxon>
        <taxon>Agaricomycetes</taxon>
        <taxon>Agaricomycetidae</taxon>
        <taxon>Agaricales</taxon>
        <taxon>Agaricineae</taxon>
        <taxon>Strophariaceae</taxon>
        <taxon>Galerina</taxon>
    </lineage>
</organism>
<dbReference type="EMBL" id="KL142529">
    <property type="protein sequence ID" value="KDR65089.1"/>
    <property type="molecule type" value="Genomic_DNA"/>
</dbReference>
<dbReference type="AlphaFoldDB" id="A0A067SBF5"/>
<evidence type="ECO:0000313" key="1">
    <source>
        <dbReference type="EMBL" id="KDR65089.1"/>
    </source>
</evidence>
<reference evidence="2" key="1">
    <citation type="journal article" date="2014" name="Proc. Natl. Acad. Sci. U.S.A.">
        <title>Extensive sampling of basidiomycete genomes demonstrates inadequacy of the white-rot/brown-rot paradigm for wood decay fungi.</title>
        <authorList>
            <person name="Riley R."/>
            <person name="Salamov A.A."/>
            <person name="Brown D.W."/>
            <person name="Nagy L.G."/>
            <person name="Floudas D."/>
            <person name="Held B.W."/>
            <person name="Levasseur A."/>
            <person name="Lombard V."/>
            <person name="Morin E."/>
            <person name="Otillar R."/>
            <person name="Lindquist E.A."/>
            <person name="Sun H."/>
            <person name="LaButti K.M."/>
            <person name="Schmutz J."/>
            <person name="Jabbour D."/>
            <person name="Luo H."/>
            <person name="Baker S.E."/>
            <person name="Pisabarro A.G."/>
            <person name="Walton J.D."/>
            <person name="Blanchette R.A."/>
            <person name="Henrissat B."/>
            <person name="Martin F."/>
            <person name="Cullen D."/>
            <person name="Hibbett D.S."/>
            <person name="Grigoriev I.V."/>
        </authorList>
    </citation>
    <scope>NUCLEOTIDE SEQUENCE [LARGE SCALE GENOMIC DNA]</scope>
    <source>
        <strain evidence="2">CBS 339.88</strain>
    </source>
</reference>
<protein>
    <submittedName>
        <fullName evidence="1">Uncharacterized protein</fullName>
    </submittedName>
</protein>
<dbReference type="OrthoDB" id="2686745at2759"/>
<evidence type="ECO:0000313" key="2">
    <source>
        <dbReference type="Proteomes" id="UP000027222"/>
    </source>
</evidence>
<dbReference type="Proteomes" id="UP000027222">
    <property type="component" value="Unassembled WGS sequence"/>
</dbReference>
<keyword evidence="2" id="KW-1185">Reference proteome</keyword>
<proteinExistence type="predicted"/>
<name>A0A067SBF5_GALM3</name>
<dbReference type="HOGENOM" id="CLU_789992_0_0_1"/>
<gene>
    <name evidence="1" type="ORF">GALMADRAFT_217681</name>
</gene>